<evidence type="ECO:0000256" key="1">
    <source>
        <dbReference type="ARBA" id="ARBA00004141"/>
    </source>
</evidence>
<reference evidence="8" key="1">
    <citation type="submission" date="2022-11" db="UniProtKB">
        <authorList>
            <consortium name="WormBaseParasite"/>
        </authorList>
    </citation>
    <scope>IDENTIFICATION</scope>
</reference>
<feature type="transmembrane region" description="Helical" evidence="5">
    <location>
        <begin position="108"/>
        <end position="127"/>
    </location>
</feature>
<dbReference type="InterPro" id="IPR019408">
    <property type="entry name" value="7TM_GPCR_serpentine_rcpt_Srab"/>
</dbReference>
<feature type="transmembrane region" description="Helical" evidence="5">
    <location>
        <begin position="54"/>
        <end position="75"/>
    </location>
</feature>
<evidence type="ECO:0000259" key="6">
    <source>
        <dbReference type="PROSITE" id="PS50262"/>
    </source>
</evidence>
<evidence type="ECO:0000256" key="4">
    <source>
        <dbReference type="ARBA" id="ARBA00023136"/>
    </source>
</evidence>
<proteinExistence type="predicted"/>
<feature type="transmembrane region" description="Helical" evidence="5">
    <location>
        <begin position="236"/>
        <end position="257"/>
    </location>
</feature>
<dbReference type="WBParaSite" id="PSAMB.scaffold1957size26423.g15764.t1">
    <property type="protein sequence ID" value="PSAMB.scaffold1957size26423.g15764.t1"/>
    <property type="gene ID" value="PSAMB.scaffold1957size26423.g15764"/>
</dbReference>
<feature type="transmembrane region" description="Helical" evidence="5">
    <location>
        <begin position="186"/>
        <end position="206"/>
    </location>
</feature>
<dbReference type="GO" id="GO:0016020">
    <property type="term" value="C:membrane"/>
    <property type="evidence" value="ECO:0007669"/>
    <property type="project" value="UniProtKB-SubCell"/>
</dbReference>
<dbReference type="InterPro" id="IPR053286">
    <property type="entry name" value="Nematode_rcpt-like_srab"/>
</dbReference>
<keyword evidence="2 5" id="KW-0812">Transmembrane</keyword>
<feature type="transmembrane region" description="Helical" evidence="5">
    <location>
        <begin position="21"/>
        <end position="42"/>
    </location>
</feature>
<dbReference type="Pfam" id="PF10292">
    <property type="entry name" value="7TM_GPCR_Srab"/>
    <property type="match status" value="1"/>
</dbReference>
<comment type="subcellular location">
    <subcellularLocation>
        <location evidence="1">Membrane</location>
        <topology evidence="1">Multi-pass membrane protein</topology>
    </subcellularLocation>
</comment>
<keyword evidence="7" id="KW-1185">Reference proteome</keyword>
<feature type="transmembrane region" description="Helical" evidence="5">
    <location>
        <begin position="277"/>
        <end position="293"/>
    </location>
</feature>
<dbReference type="AlphaFoldDB" id="A0A914VGZ8"/>
<dbReference type="Proteomes" id="UP000887566">
    <property type="component" value="Unplaced"/>
</dbReference>
<keyword evidence="4 5" id="KW-0472">Membrane</keyword>
<evidence type="ECO:0000256" key="2">
    <source>
        <dbReference type="ARBA" id="ARBA00022692"/>
    </source>
</evidence>
<dbReference type="PROSITE" id="PS50262">
    <property type="entry name" value="G_PROTEIN_RECEP_F1_2"/>
    <property type="match status" value="1"/>
</dbReference>
<feature type="transmembrane region" description="Helical" evidence="5">
    <location>
        <begin position="139"/>
        <end position="162"/>
    </location>
</feature>
<evidence type="ECO:0000313" key="8">
    <source>
        <dbReference type="WBParaSite" id="PSAMB.scaffold1957size26423.g15764.t1"/>
    </source>
</evidence>
<protein>
    <submittedName>
        <fullName evidence="8">G-protein coupled receptors family 1 profile domain-containing protein</fullName>
    </submittedName>
</protein>
<accession>A0A914VGZ8</accession>
<evidence type="ECO:0000256" key="3">
    <source>
        <dbReference type="ARBA" id="ARBA00022989"/>
    </source>
</evidence>
<dbReference type="SUPFAM" id="SSF81321">
    <property type="entry name" value="Family A G protein-coupled receptor-like"/>
    <property type="match status" value="1"/>
</dbReference>
<sequence>MNNTTLCDAAVYIAEDYLFKAILLSRILLSVIAVVLILALLCNQGPYLEYHKNARILLLSHHFSVLLQGVATIALHSADLLKFSNYEEPCDLLTSGTRCQLLRYPVTITYYTTIWTQFMMAIERVVATRLFHTYEQSGALLGYILALLQWILPFITLGIMVYDTDPLISLSYCAIANKYNKQRISLISFFLATTEIVALAMFYYILYINQVKRKKLHYASLTEKYQMDENIRATKLMIPMVWMHFLFFFVPLCFFAVYPAIKRDIDPRDYPFLMETMSWQPIYCVLLPLLLFWRKKIVRRSQLNLVDRISANCSDALEVRTDGRTQEQIRHFELLKTIWNPE</sequence>
<dbReference type="PANTHER" id="PTHR46561:SF11">
    <property type="entry name" value="SERPENTINE RECEPTOR CLASS ALPHA_BETA-14"/>
    <property type="match status" value="1"/>
</dbReference>
<evidence type="ECO:0000256" key="5">
    <source>
        <dbReference type="SAM" id="Phobius"/>
    </source>
</evidence>
<name>A0A914VGZ8_9BILA</name>
<feature type="domain" description="G-protein coupled receptors family 1 profile" evidence="6">
    <location>
        <begin position="33"/>
        <end position="249"/>
    </location>
</feature>
<dbReference type="Gene3D" id="1.20.1070.10">
    <property type="entry name" value="Rhodopsin 7-helix transmembrane proteins"/>
    <property type="match status" value="1"/>
</dbReference>
<organism evidence="7 8">
    <name type="scientific">Plectus sambesii</name>
    <dbReference type="NCBI Taxonomy" id="2011161"/>
    <lineage>
        <taxon>Eukaryota</taxon>
        <taxon>Metazoa</taxon>
        <taxon>Ecdysozoa</taxon>
        <taxon>Nematoda</taxon>
        <taxon>Chromadorea</taxon>
        <taxon>Plectida</taxon>
        <taxon>Plectina</taxon>
        <taxon>Plectoidea</taxon>
        <taxon>Plectidae</taxon>
        <taxon>Plectus</taxon>
    </lineage>
</organism>
<dbReference type="PANTHER" id="PTHR46561">
    <property type="entry name" value="SERPENTINE RECEPTOR, CLASS AB (CLASS A-LIKE)-RELATED"/>
    <property type="match status" value="1"/>
</dbReference>
<evidence type="ECO:0000313" key="7">
    <source>
        <dbReference type="Proteomes" id="UP000887566"/>
    </source>
</evidence>
<keyword evidence="3 5" id="KW-1133">Transmembrane helix</keyword>
<dbReference type="InterPro" id="IPR017452">
    <property type="entry name" value="GPCR_Rhodpsn_7TM"/>
</dbReference>